<protein>
    <submittedName>
        <fullName evidence="1">Uncharacterized protein</fullName>
    </submittedName>
</protein>
<dbReference type="AlphaFoldDB" id="A0A0F9CP21"/>
<sequence>MTTLESARRLWSQRRLWRQSHPAEDVPRYLRRDWSVYSFEYGRVATAIGFVEACELAAWLSVERGSLITNGDKRAAFVSGKAVGLTDSADELQSWSTE</sequence>
<proteinExistence type="predicted"/>
<gene>
    <name evidence="1" type="ORF">LCGC14_2377840</name>
</gene>
<accession>A0A0F9CP21</accession>
<name>A0A0F9CP21_9ZZZZ</name>
<organism evidence="1">
    <name type="scientific">marine sediment metagenome</name>
    <dbReference type="NCBI Taxonomy" id="412755"/>
    <lineage>
        <taxon>unclassified sequences</taxon>
        <taxon>metagenomes</taxon>
        <taxon>ecological metagenomes</taxon>
    </lineage>
</organism>
<comment type="caution">
    <text evidence="1">The sequence shown here is derived from an EMBL/GenBank/DDBJ whole genome shotgun (WGS) entry which is preliminary data.</text>
</comment>
<dbReference type="EMBL" id="LAZR01035193">
    <property type="protein sequence ID" value="KKL28172.1"/>
    <property type="molecule type" value="Genomic_DNA"/>
</dbReference>
<reference evidence="1" key="1">
    <citation type="journal article" date="2015" name="Nature">
        <title>Complex archaea that bridge the gap between prokaryotes and eukaryotes.</title>
        <authorList>
            <person name="Spang A."/>
            <person name="Saw J.H."/>
            <person name="Jorgensen S.L."/>
            <person name="Zaremba-Niedzwiedzka K."/>
            <person name="Martijn J."/>
            <person name="Lind A.E."/>
            <person name="van Eijk R."/>
            <person name="Schleper C."/>
            <person name="Guy L."/>
            <person name="Ettema T.J."/>
        </authorList>
    </citation>
    <scope>NUCLEOTIDE SEQUENCE</scope>
</reference>
<evidence type="ECO:0000313" key="1">
    <source>
        <dbReference type="EMBL" id="KKL28172.1"/>
    </source>
</evidence>